<reference evidence="6" key="2">
    <citation type="journal article" date="2023" name="Plants (Basel)">
        <title>Annotation of the Turnera subulata (Passifloraceae) Draft Genome Reveals the S-Locus Evolved after the Divergence of Turneroideae from Passifloroideae in a Stepwise Manner.</title>
        <authorList>
            <person name="Henning P.M."/>
            <person name="Roalson E.H."/>
            <person name="Mir W."/>
            <person name="McCubbin A.G."/>
            <person name="Shore J.S."/>
        </authorList>
    </citation>
    <scope>NUCLEOTIDE SEQUENCE</scope>
    <source>
        <strain evidence="6">F60SS</strain>
    </source>
</reference>
<keyword evidence="3" id="KW-0611">Plant defense</keyword>
<proteinExistence type="predicted"/>
<dbReference type="Proteomes" id="UP001141552">
    <property type="component" value="Unassembled WGS sequence"/>
</dbReference>
<evidence type="ECO:0000313" key="7">
    <source>
        <dbReference type="Proteomes" id="UP001141552"/>
    </source>
</evidence>
<accession>A0A9Q0G2V8</accession>
<dbReference type="PANTHER" id="PTHR36766:SF70">
    <property type="entry name" value="DISEASE RESISTANCE PROTEIN RGA4"/>
    <property type="match status" value="1"/>
</dbReference>
<name>A0A9Q0G2V8_9ROSI</name>
<dbReference type="OrthoDB" id="1933539at2759"/>
<dbReference type="AlphaFoldDB" id="A0A9Q0G2V8"/>
<dbReference type="Gene3D" id="1.20.5.4130">
    <property type="match status" value="1"/>
</dbReference>
<dbReference type="EMBL" id="JAKUCV010002460">
    <property type="protein sequence ID" value="KAJ4842568.1"/>
    <property type="molecule type" value="Genomic_DNA"/>
</dbReference>
<dbReference type="CDD" id="cd14798">
    <property type="entry name" value="RX-CC_like"/>
    <property type="match status" value="1"/>
</dbReference>
<dbReference type="GO" id="GO:0006952">
    <property type="term" value="P:defense response"/>
    <property type="evidence" value="ECO:0007669"/>
    <property type="project" value="UniProtKB-KW"/>
</dbReference>
<evidence type="ECO:0000259" key="5">
    <source>
        <dbReference type="Pfam" id="PF18052"/>
    </source>
</evidence>
<gene>
    <name evidence="6" type="ORF">Tsubulata_008515</name>
</gene>
<protein>
    <recommendedName>
        <fullName evidence="5">Disease resistance N-terminal domain-containing protein</fullName>
    </recommendedName>
</protein>
<sequence length="159" mass="17748">MGESVLTFVVEEMLKKLGSLALEGISVAWGLKEKLQKLNDTLTFIRAVLHDAVERQGREESVKIWLQKLGDVAYEGEDVLDEFGYEILRQKMEGGTPSKKVSNFFSASSNPIAFRLHMGNKIKKINNELAKIKDDAVGLVLAVCYYLLKAMALEKPPGF</sequence>
<feature type="domain" description="Disease resistance N-terminal" evidence="5">
    <location>
        <begin position="9"/>
        <end position="96"/>
    </location>
</feature>
<organism evidence="6 7">
    <name type="scientific">Turnera subulata</name>
    <dbReference type="NCBI Taxonomy" id="218843"/>
    <lineage>
        <taxon>Eukaryota</taxon>
        <taxon>Viridiplantae</taxon>
        <taxon>Streptophyta</taxon>
        <taxon>Embryophyta</taxon>
        <taxon>Tracheophyta</taxon>
        <taxon>Spermatophyta</taxon>
        <taxon>Magnoliopsida</taxon>
        <taxon>eudicotyledons</taxon>
        <taxon>Gunneridae</taxon>
        <taxon>Pentapetalae</taxon>
        <taxon>rosids</taxon>
        <taxon>fabids</taxon>
        <taxon>Malpighiales</taxon>
        <taxon>Passifloraceae</taxon>
        <taxon>Turnera</taxon>
    </lineage>
</organism>
<evidence type="ECO:0000256" key="2">
    <source>
        <dbReference type="ARBA" id="ARBA00022741"/>
    </source>
</evidence>
<evidence type="ECO:0000256" key="4">
    <source>
        <dbReference type="ARBA" id="ARBA00022840"/>
    </source>
</evidence>
<evidence type="ECO:0000313" key="6">
    <source>
        <dbReference type="EMBL" id="KAJ4842568.1"/>
    </source>
</evidence>
<evidence type="ECO:0000256" key="1">
    <source>
        <dbReference type="ARBA" id="ARBA00022737"/>
    </source>
</evidence>
<dbReference type="InterPro" id="IPR038005">
    <property type="entry name" value="RX-like_CC"/>
</dbReference>
<keyword evidence="1" id="KW-0677">Repeat</keyword>
<dbReference type="InterPro" id="IPR041118">
    <property type="entry name" value="Rx_N"/>
</dbReference>
<keyword evidence="4" id="KW-0067">ATP-binding</keyword>
<reference evidence="6" key="1">
    <citation type="submission" date="2022-02" db="EMBL/GenBank/DDBJ databases">
        <authorList>
            <person name="Henning P.M."/>
            <person name="McCubbin A.G."/>
            <person name="Shore J.S."/>
        </authorList>
    </citation>
    <scope>NUCLEOTIDE SEQUENCE</scope>
    <source>
        <strain evidence="6">F60SS</strain>
        <tissue evidence="6">Leaves</tissue>
    </source>
</reference>
<dbReference type="GO" id="GO:0005524">
    <property type="term" value="F:ATP binding"/>
    <property type="evidence" value="ECO:0007669"/>
    <property type="project" value="UniProtKB-KW"/>
</dbReference>
<keyword evidence="2" id="KW-0547">Nucleotide-binding</keyword>
<dbReference type="PANTHER" id="PTHR36766">
    <property type="entry name" value="PLANT BROAD-SPECTRUM MILDEW RESISTANCE PROTEIN RPW8"/>
    <property type="match status" value="1"/>
</dbReference>
<evidence type="ECO:0000256" key="3">
    <source>
        <dbReference type="ARBA" id="ARBA00022821"/>
    </source>
</evidence>
<comment type="caution">
    <text evidence="6">The sequence shown here is derived from an EMBL/GenBank/DDBJ whole genome shotgun (WGS) entry which is preliminary data.</text>
</comment>
<keyword evidence="7" id="KW-1185">Reference proteome</keyword>
<dbReference type="Pfam" id="PF18052">
    <property type="entry name" value="Rx_N"/>
    <property type="match status" value="1"/>
</dbReference>